<feature type="transmembrane region" description="Helical" evidence="2">
    <location>
        <begin position="45"/>
        <end position="66"/>
    </location>
</feature>
<dbReference type="PANTHER" id="PTHR19353">
    <property type="entry name" value="FATTY ACID DESATURASE 2"/>
    <property type="match status" value="1"/>
</dbReference>
<organism evidence="4 5">
    <name type="scientific">Curtobacterium citreum</name>
    <dbReference type="NCBI Taxonomy" id="2036"/>
    <lineage>
        <taxon>Bacteria</taxon>
        <taxon>Bacillati</taxon>
        <taxon>Actinomycetota</taxon>
        <taxon>Actinomycetes</taxon>
        <taxon>Micrococcales</taxon>
        <taxon>Microbacteriaceae</taxon>
        <taxon>Curtobacterium</taxon>
    </lineage>
</organism>
<evidence type="ECO:0000313" key="5">
    <source>
        <dbReference type="Proteomes" id="UP001370299"/>
    </source>
</evidence>
<name>A0ABU8Y6U9_9MICO</name>
<dbReference type="RefSeq" id="WP_123312205.1">
    <property type="nucleotide sequence ID" value="NZ_JBBKAP010000051.1"/>
</dbReference>
<keyword evidence="2" id="KW-1133">Transmembrane helix</keyword>
<keyword evidence="2" id="KW-0812">Transmembrane</keyword>
<evidence type="ECO:0000259" key="3">
    <source>
        <dbReference type="Pfam" id="PF00487"/>
    </source>
</evidence>
<keyword evidence="5" id="KW-1185">Reference proteome</keyword>
<dbReference type="GO" id="GO:0016491">
    <property type="term" value="F:oxidoreductase activity"/>
    <property type="evidence" value="ECO:0007669"/>
    <property type="project" value="UniProtKB-KW"/>
</dbReference>
<feature type="domain" description="Fatty acid desaturase" evidence="3">
    <location>
        <begin position="71"/>
        <end position="330"/>
    </location>
</feature>
<keyword evidence="4" id="KW-0560">Oxidoreductase</keyword>
<feature type="transmembrane region" description="Helical" evidence="2">
    <location>
        <begin position="232"/>
        <end position="251"/>
    </location>
</feature>
<evidence type="ECO:0000256" key="2">
    <source>
        <dbReference type="SAM" id="Phobius"/>
    </source>
</evidence>
<dbReference type="PIRSF" id="PIRSF015921">
    <property type="entry name" value="FA_sphinglp_des"/>
    <property type="match status" value="1"/>
</dbReference>
<dbReference type="EC" id="1.14.19.-" evidence="4"/>
<dbReference type="Proteomes" id="UP001370299">
    <property type="component" value="Unassembled WGS sequence"/>
</dbReference>
<evidence type="ECO:0000256" key="1">
    <source>
        <dbReference type="SAM" id="MobiDB-lite"/>
    </source>
</evidence>
<dbReference type="InterPro" id="IPR012171">
    <property type="entry name" value="Fatty_acid_desaturase"/>
</dbReference>
<feature type="transmembrane region" description="Helical" evidence="2">
    <location>
        <begin position="72"/>
        <end position="90"/>
    </location>
</feature>
<feature type="transmembrane region" description="Helical" evidence="2">
    <location>
        <begin position="110"/>
        <end position="127"/>
    </location>
</feature>
<protein>
    <submittedName>
        <fullName evidence="4">Fatty acid desaturase</fullName>
        <ecNumber evidence="4">1.14.19.-</ecNumber>
    </submittedName>
</protein>
<gene>
    <name evidence="4" type="ORF">WMN62_02340</name>
</gene>
<reference evidence="4 5" key="1">
    <citation type="submission" date="2024-03" db="EMBL/GenBank/DDBJ databases">
        <title>Whole genomes of four grape xylem sap localized bacterial endophytes.</title>
        <authorList>
            <person name="Kumar G."/>
            <person name="Savka M.A."/>
        </authorList>
    </citation>
    <scope>NUCLEOTIDE SEQUENCE [LARGE SCALE GENOMIC DNA]</scope>
    <source>
        <strain evidence="4 5">RIT_GXS8</strain>
    </source>
</reference>
<dbReference type="InterPro" id="IPR005804">
    <property type="entry name" value="FA_desaturase_dom"/>
</dbReference>
<keyword evidence="2" id="KW-0472">Membrane</keyword>
<comment type="caution">
    <text evidence="4">The sequence shown here is derived from an EMBL/GenBank/DDBJ whole genome shotgun (WGS) entry which is preliminary data.</text>
</comment>
<dbReference type="EMBL" id="JBBLYY010000016">
    <property type="protein sequence ID" value="MEK0170299.1"/>
    <property type="molecule type" value="Genomic_DNA"/>
</dbReference>
<feature type="transmembrane region" description="Helical" evidence="2">
    <location>
        <begin position="171"/>
        <end position="189"/>
    </location>
</feature>
<proteinExistence type="predicted"/>
<sequence>MGDELVVPTGYRKTERRSPRADTTSTYTALLAQVRTAGLLGRRTGWYWGLIAVLAVLLGITGGAFAVLGGSWYQLIVAGVLGALFTQFAFLSHEAAHRQVFASHHWNDRAARYAGTFLTGISYAWWMNKHTRHHANPNTVGKDPDISFDAISFRPEDAASRTGFLRVLVRVQGYAFFPMLLVEGVNLHWQSIRTYTSRGPVKRRWAEGSVFVGRFVLYLGVVFWFLPVGMAFAFLGVQLAVFGFLMGIAFAPNHKGMPVIEPGRRVDFFSRQVLTSRDIGGGAWVEYFMGGLNHQVEHHLFPSMARPNLRAARDMVRRYCADQGVPYTETTLVHSYVIVVRYLNEVGLAARDPFACPMVERLR</sequence>
<dbReference type="CDD" id="cd03506">
    <property type="entry name" value="Delta6-FADS-like"/>
    <property type="match status" value="1"/>
</dbReference>
<dbReference type="Pfam" id="PF00487">
    <property type="entry name" value="FA_desaturase"/>
    <property type="match status" value="1"/>
</dbReference>
<accession>A0ABU8Y6U9</accession>
<feature type="region of interest" description="Disordered" evidence="1">
    <location>
        <begin position="1"/>
        <end position="21"/>
    </location>
</feature>
<dbReference type="PANTHER" id="PTHR19353:SF19">
    <property type="entry name" value="DELTA(5) FATTY ACID DESATURASE C-RELATED"/>
    <property type="match status" value="1"/>
</dbReference>
<feature type="transmembrane region" description="Helical" evidence="2">
    <location>
        <begin position="210"/>
        <end position="226"/>
    </location>
</feature>
<evidence type="ECO:0000313" key="4">
    <source>
        <dbReference type="EMBL" id="MEK0170299.1"/>
    </source>
</evidence>